<dbReference type="Gene3D" id="3.40.50.720">
    <property type="entry name" value="NAD(P)-binding Rossmann-like Domain"/>
    <property type="match status" value="1"/>
</dbReference>
<reference evidence="2 3" key="1">
    <citation type="submission" date="2020-03" db="EMBL/GenBank/DDBJ databases">
        <title>Bradyrhizobium diversity isolated from nodules of Indigofera sp.</title>
        <authorList>
            <person name="Klepa M."/>
            <person name="Helene L."/>
            <person name="Hungria M."/>
        </authorList>
    </citation>
    <scope>NUCLEOTIDE SEQUENCE [LARGE SCALE GENOMIC DNA]</scope>
    <source>
        <strain evidence="2 3">WSM 1791</strain>
    </source>
</reference>
<dbReference type="InterPro" id="IPR002347">
    <property type="entry name" value="SDR_fam"/>
</dbReference>
<dbReference type="InterPro" id="IPR036291">
    <property type="entry name" value="NAD(P)-bd_dom_sf"/>
</dbReference>
<dbReference type="FunFam" id="3.40.50.720:FF:000084">
    <property type="entry name" value="Short-chain dehydrogenase reductase"/>
    <property type="match status" value="1"/>
</dbReference>
<dbReference type="GO" id="GO:0016616">
    <property type="term" value="F:oxidoreductase activity, acting on the CH-OH group of donors, NAD or NADP as acceptor"/>
    <property type="evidence" value="ECO:0007669"/>
    <property type="project" value="TreeGrafter"/>
</dbReference>
<dbReference type="RefSeq" id="WP_171578574.1">
    <property type="nucleotide sequence ID" value="NZ_JAAVLX010000002.1"/>
</dbReference>
<dbReference type="PRINTS" id="PR00081">
    <property type="entry name" value="GDHRDH"/>
</dbReference>
<protein>
    <submittedName>
        <fullName evidence="2">SDR family oxidoreductase</fullName>
    </submittedName>
</protein>
<gene>
    <name evidence="2" type="ORF">HCN58_06915</name>
</gene>
<keyword evidence="3" id="KW-1185">Reference proteome</keyword>
<dbReference type="Proteomes" id="UP000544122">
    <property type="component" value="Unassembled WGS sequence"/>
</dbReference>
<dbReference type="SUPFAM" id="SSF51735">
    <property type="entry name" value="NAD(P)-binding Rossmann-fold domains"/>
    <property type="match status" value="1"/>
</dbReference>
<dbReference type="PANTHER" id="PTHR42760">
    <property type="entry name" value="SHORT-CHAIN DEHYDROGENASES/REDUCTASES FAMILY MEMBER"/>
    <property type="match status" value="1"/>
</dbReference>
<proteinExistence type="inferred from homology"/>
<accession>A0A7Y4GP21</accession>
<name>A0A7Y4GP21_9BRAD</name>
<comment type="caution">
    <text evidence="2">The sequence shown here is derived from an EMBL/GenBank/DDBJ whole genome shotgun (WGS) entry which is preliminary data.</text>
</comment>
<organism evidence="2 3">
    <name type="scientific">Bradyrhizobium australiense</name>
    <dbReference type="NCBI Taxonomy" id="2721161"/>
    <lineage>
        <taxon>Bacteria</taxon>
        <taxon>Pseudomonadati</taxon>
        <taxon>Pseudomonadota</taxon>
        <taxon>Alphaproteobacteria</taxon>
        <taxon>Hyphomicrobiales</taxon>
        <taxon>Nitrobacteraceae</taxon>
        <taxon>Bradyrhizobium</taxon>
    </lineage>
</organism>
<sequence length="278" mass="29033">MSDKIRYVRQLSPESAGEAPGRGRLQGRQILVVGGGQRTFDAATDPVGNGRAMSLLFAREGAHVAVADMNRASADDTVSRIAAEGGRAFSIEANIAHEADVIRMIDEAIEGLGGFDGMVLNVGIGLGSLDLDGVDLREWNETFAVNLTGPMLCCRKALKHIADGSSILFISSIAALRSGSGLAAYDASKAALGGLMRNVAREGARRGIRANTICPGLVDTPLGRHASAGRPSRSAEGVPFGRMATGWEVAYAALFFISEESVYINAQTLAVDSGITGL</sequence>
<comment type="similarity">
    <text evidence="1">Belongs to the short-chain dehydrogenases/reductases (SDR) family.</text>
</comment>
<dbReference type="EMBL" id="JAAVLX010000002">
    <property type="protein sequence ID" value="NOJ39335.1"/>
    <property type="molecule type" value="Genomic_DNA"/>
</dbReference>
<dbReference type="Pfam" id="PF13561">
    <property type="entry name" value="adh_short_C2"/>
    <property type="match status" value="1"/>
</dbReference>
<dbReference type="CDD" id="cd05233">
    <property type="entry name" value="SDR_c"/>
    <property type="match status" value="1"/>
</dbReference>
<evidence type="ECO:0000256" key="1">
    <source>
        <dbReference type="ARBA" id="ARBA00006484"/>
    </source>
</evidence>
<evidence type="ECO:0000313" key="2">
    <source>
        <dbReference type="EMBL" id="NOJ39335.1"/>
    </source>
</evidence>
<evidence type="ECO:0000313" key="3">
    <source>
        <dbReference type="Proteomes" id="UP000544122"/>
    </source>
</evidence>
<dbReference type="AlphaFoldDB" id="A0A7Y4GP21"/>